<reference evidence="1" key="1">
    <citation type="submission" date="2014-09" db="EMBL/GenBank/DDBJ databases">
        <authorList>
            <person name="Magalhaes I.L.F."/>
            <person name="Oliveira U."/>
            <person name="Santos F.R."/>
            <person name="Vidigal T.H.D.A."/>
            <person name="Brescovit A.D."/>
            <person name="Santos A.J."/>
        </authorList>
    </citation>
    <scope>NUCLEOTIDE SEQUENCE</scope>
    <source>
        <tissue evidence="1">Shoot tissue taken approximately 20 cm above the soil surface</tissue>
    </source>
</reference>
<proteinExistence type="predicted"/>
<sequence length="29" mass="3593">MEIRRANSFLEYMDSFYQDQYCSCTCWTT</sequence>
<dbReference type="AlphaFoldDB" id="A0A0A9FZP6"/>
<reference evidence="1" key="2">
    <citation type="journal article" date="2015" name="Data Brief">
        <title>Shoot transcriptome of the giant reed, Arundo donax.</title>
        <authorList>
            <person name="Barrero R.A."/>
            <person name="Guerrero F.D."/>
            <person name="Moolhuijzen P."/>
            <person name="Goolsby J.A."/>
            <person name="Tidwell J."/>
            <person name="Bellgard S.E."/>
            <person name="Bellgard M.I."/>
        </authorList>
    </citation>
    <scope>NUCLEOTIDE SEQUENCE</scope>
    <source>
        <tissue evidence="1">Shoot tissue taken approximately 20 cm above the soil surface</tissue>
    </source>
</reference>
<organism evidence="1">
    <name type="scientific">Arundo donax</name>
    <name type="common">Giant reed</name>
    <name type="synonym">Donax arundinaceus</name>
    <dbReference type="NCBI Taxonomy" id="35708"/>
    <lineage>
        <taxon>Eukaryota</taxon>
        <taxon>Viridiplantae</taxon>
        <taxon>Streptophyta</taxon>
        <taxon>Embryophyta</taxon>
        <taxon>Tracheophyta</taxon>
        <taxon>Spermatophyta</taxon>
        <taxon>Magnoliopsida</taxon>
        <taxon>Liliopsida</taxon>
        <taxon>Poales</taxon>
        <taxon>Poaceae</taxon>
        <taxon>PACMAD clade</taxon>
        <taxon>Arundinoideae</taxon>
        <taxon>Arundineae</taxon>
        <taxon>Arundo</taxon>
    </lineage>
</organism>
<accession>A0A0A9FZP6</accession>
<protein>
    <submittedName>
        <fullName evidence="1">Uncharacterized protein</fullName>
    </submittedName>
</protein>
<dbReference type="EMBL" id="GBRH01179576">
    <property type="protein sequence ID" value="JAE18320.1"/>
    <property type="molecule type" value="Transcribed_RNA"/>
</dbReference>
<name>A0A0A9FZP6_ARUDO</name>
<evidence type="ECO:0000313" key="1">
    <source>
        <dbReference type="EMBL" id="JAE18320.1"/>
    </source>
</evidence>